<evidence type="ECO:0000256" key="1">
    <source>
        <dbReference type="SAM" id="Phobius"/>
    </source>
</evidence>
<keyword evidence="1" id="KW-1133">Transmembrane helix</keyword>
<proteinExistence type="predicted"/>
<accession>A0A1E3WMD3</accession>
<keyword evidence="1" id="KW-0472">Membrane</keyword>
<organism evidence="2 3">
    <name type="scientific">Vibrio scophthalmi</name>
    <dbReference type="NCBI Taxonomy" id="45658"/>
    <lineage>
        <taxon>Bacteria</taxon>
        <taxon>Pseudomonadati</taxon>
        <taxon>Pseudomonadota</taxon>
        <taxon>Gammaproteobacteria</taxon>
        <taxon>Vibrionales</taxon>
        <taxon>Vibrionaceae</taxon>
        <taxon>Vibrio</taxon>
    </lineage>
</organism>
<feature type="transmembrane region" description="Helical" evidence="1">
    <location>
        <begin position="151"/>
        <end position="169"/>
    </location>
</feature>
<dbReference type="EMBL" id="MDCJ01000002">
    <property type="protein sequence ID" value="ODS10941.1"/>
    <property type="molecule type" value="Genomic_DNA"/>
</dbReference>
<dbReference type="AlphaFoldDB" id="A0A1E3WMD3"/>
<dbReference type="OrthoDB" id="6592091at2"/>
<sequence>MSFSAIAALALKVGPAAIRGISSLFGGSDTAEQVAGIVEQTQNLLIPDNDKLHTIESELAKLPPDSIVELERIKVEMERVYNERLQLQLGDRQAEHNETQTTIRHSDNAQDVFVRRARPLIAVSSAFAGFLYVIVMAALQALGKGTGPDMATVAVLLGLAGTFMGLRHAEKKGGIAS</sequence>
<dbReference type="Proteomes" id="UP000095131">
    <property type="component" value="Unassembled WGS sequence"/>
</dbReference>
<dbReference type="PATRIC" id="fig|45658.8.peg.1196"/>
<protein>
    <submittedName>
        <fullName evidence="2">Uncharacterized protein</fullName>
    </submittedName>
</protein>
<gene>
    <name evidence="2" type="ORF">VSF3289_01202</name>
</gene>
<name>A0A1E3WMD3_9VIBR</name>
<dbReference type="RefSeq" id="WP_069446371.1">
    <property type="nucleotide sequence ID" value="NZ_MDCJ01000002.1"/>
</dbReference>
<keyword evidence="1" id="KW-0812">Transmembrane</keyword>
<comment type="caution">
    <text evidence="2">The sequence shown here is derived from an EMBL/GenBank/DDBJ whole genome shotgun (WGS) entry which is preliminary data.</text>
</comment>
<feature type="transmembrane region" description="Helical" evidence="1">
    <location>
        <begin position="120"/>
        <end position="139"/>
    </location>
</feature>
<reference evidence="2 3" key="1">
    <citation type="submission" date="2016-08" db="EMBL/GenBank/DDBJ databases">
        <title>Genome sequencing of Vibrio scophthalmi strain FP3289, an isolated from Paralichthys olivaceus.</title>
        <authorList>
            <person name="Han H.-J."/>
        </authorList>
    </citation>
    <scope>NUCLEOTIDE SEQUENCE [LARGE SCALE GENOMIC DNA]</scope>
    <source>
        <strain evidence="2 3">FP3289</strain>
    </source>
</reference>
<evidence type="ECO:0000313" key="3">
    <source>
        <dbReference type="Proteomes" id="UP000095131"/>
    </source>
</evidence>
<evidence type="ECO:0000313" key="2">
    <source>
        <dbReference type="EMBL" id="ODS10941.1"/>
    </source>
</evidence>